<keyword evidence="1" id="KW-0732">Signal</keyword>
<dbReference type="KEGG" id="nlo:107219611"/>
<organism evidence="3">
    <name type="scientific">Neodiprion lecontei</name>
    <name type="common">Redheaded pine sawfly</name>
    <dbReference type="NCBI Taxonomy" id="441921"/>
    <lineage>
        <taxon>Eukaryota</taxon>
        <taxon>Metazoa</taxon>
        <taxon>Ecdysozoa</taxon>
        <taxon>Arthropoda</taxon>
        <taxon>Hexapoda</taxon>
        <taxon>Insecta</taxon>
        <taxon>Pterygota</taxon>
        <taxon>Neoptera</taxon>
        <taxon>Endopterygota</taxon>
        <taxon>Hymenoptera</taxon>
        <taxon>Tenthredinoidea</taxon>
        <taxon>Diprionidae</taxon>
        <taxon>Diprioninae</taxon>
        <taxon>Neodiprion</taxon>
    </lineage>
</organism>
<keyword evidence="2" id="KW-1185">Reference proteome</keyword>
<gene>
    <name evidence="3" type="primary">LOC107219611</name>
</gene>
<reference evidence="3" key="1">
    <citation type="submission" date="2025-08" db="UniProtKB">
        <authorList>
            <consortium name="RefSeq"/>
        </authorList>
    </citation>
    <scope>IDENTIFICATION</scope>
    <source>
        <tissue evidence="3">Thorax and Abdomen</tissue>
    </source>
</reference>
<accession>A0A6J0BG17</accession>
<dbReference type="SUPFAM" id="SSF47565">
    <property type="entry name" value="Insect pheromone/odorant-binding proteins"/>
    <property type="match status" value="1"/>
</dbReference>
<sequence length="149" mass="16262">MLQKAVIALVLSSCMIGLCVCIPTRIAGDLAILRLCNASSTVSLDTVNSVLIHRDMHHSHAKTDALKCFLLCIYVEYGWMDRDGGFELHSIRSALQAAQVPQDRIEMLSYGCTAIESSSPCNRASIFTECFWLHTANGLQEATAGPAMK</sequence>
<evidence type="ECO:0000313" key="3">
    <source>
        <dbReference type="RefSeq" id="XP_015513361.1"/>
    </source>
</evidence>
<dbReference type="InterPro" id="IPR036728">
    <property type="entry name" value="PBP_GOBP_sf"/>
</dbReference>
<name>A0A6J0BG17_NEOLC</name>
<dbReference type="Proteomes" id="UP000829291">
    <property type="component" value="Chromosome 3"/>
</dbReference>
<dbReference type="GeneID" id="107219611"/>
<evidence type="ECO:0000256" key="1">
    <source>
        <dbReference type="SAM" id="SignalP"/>
    </source>
</evidence>
<feature type="signal peptide" evidence="1">
    <location>
        <begin position="1"/>
        <end position="21"/>
    </location>
</feature>
<dbReference type="OrthoDB" id="6621861at2759"/>
<dbReference type="AlphaFoldDB" id="A0A6J0BG17"/>
<dbReference type="CDD" id="cd23992">
    <property type="entry name" value="PBP_GOBP"/>
    <property type="match status" value="1"/>
</dbReference>
<dbReference type="InParanoid" id="A0A6J0BG17"/>
<dbReference type="Pfam" id="PF01395">
    <property type="entry name" value="PBP_GOBP"/>
    <property type="match status" value="1"/>
</dbReference>
<feature type="chain" id="PRO_5026657964" evidence="1">
    <location>
        <begin position="22"/>
        <end position="149"/>
    </location>
</feature>
<dbReference type="GO" id="GO:0005549">
    <property type="term" value="F:odorant binding"/>
    <property type="evidence" value="ECO:0007669"/>
    <property type="project" value="InterPro"/>
</dbReference>
<protein>
    <submittedName>
        <fullName evidence="3">Uncharacterized protein LOC107219611 isoform X1</fullName>
    </submittedName>
</protein>
<dbReference type="Gene3D" id="1.10.238.20">
    <property type="entry name" value="Pheromone/general odorant binding protein domain"/>
    <property type="match status" value="1"/>
</dbReference>
<dbReference type="RefSeq" id="XP_015513361.1">
    <property type="nucleotide sequence ID" value="XM_015657875.2"/>
</dbReference>
<proteinExistence type="predicted"/>
<dbReference type="InterPro" id="IPR006170">
    <property type="entry name" value="PBP/GOBP"/>
</dbReference>
<evidence type="ECO:0000313" key="2">
    <source>
        <dbReference type="Proteomes" id="UP000829291"/>
    </source>
</evidence>